<dbReference type="HOGENOM" id="CLU_754592_0_0_1"/>
<organism evidence="1 2">
    <name type="scientific">Paxillus rubicundulus Ve08.2h10</name>
    <dbReference type="NCBI Taxonomy" id="930991"/>
    <lineage>
        <taxon>Eukaryota</taxon>
        <taxon>Fungi</taxon>
        <taxon>Dikarya</taxon>
        <taxon>Basidiomycota</taxon>
        <taxon>Agaricomycotina</taxon>
        <taxon>Agaricomycetes</taxon>
        <taxon>Agaricomycetidae</taxon>
        <taxon>Boletales</taxon>
        <taxon>Paxilineae</taxon>
        <taxon>Paxillaceae</taxon>
        <taxon>Paxillus</taxon>
    </lineage>
</organism>
<dbReference type="AlphaFoldDB" id="A0A0D0E000"/>
<evidence type="ECO:0000313" key="2">
    <source>
        <dbReference type="Proteomes" id="UP000054538"/>
    </source>
</evidence>
<evidence type="ECO:0008006" key="3">
    <source>
        <dbReference type="Google" id="ProtNLM"/>
    </source>
</evidence>
<reference evidence="2" key="2">
    <citation type="submission" date="2015-01" db="EMBL/GenBank/DDBJ databases">
        <title>Evolutionary Origins and Diversification of the Mycorrhizal Mutualists.</title>
        <authorList>
            <consortium name="DOE Joint Genome Institute"/>
            <consortium name="Mycorrhizal Genomics Consortium"/>
            <person name="Kohler A."/>
            <person name="Kuo A."/>
            <person name="Nagy L.G."/>
            <person name="Floudas D."/>
            <person name="Copeland A."/>
            <person name="Barry K.W."/>
            <person name="Cichocki N."/>
            <person name="Veneault-Fourrey C."/>
            <person name="LaButti K."/>
            <person name="Lindquist E.A."/>
            <person name="Lipzen A."/>
            <person name="Lundell T."/>
            <person name="Morin E."/>
            <person name="Murat C."/>
            <person name="Riley R."/>
            <person name="Ohm R."/>
            <person name="Sun H."/>
            <person name="Tunlid A."/>
            <person name="Henrissat B."/>
            <person name="Grigoriev I.V."/>
            <person name="Hibbett D.S."/>
            <person name="Martin F."/>
        </authorList>
    </citation>
    <scope>NUCLEOTIDE SEQUENCE [LARGE SCALE GENOMIC DNA]</scope>
    <source>
        <strain evidence="2">Ve08.2h10</strain>
    </source>
</reference>
<dbReference type="InParanoid" id="A0A0D0E000"/>
<protein>
    <recommendedName>
        <fullName evidence="3">F-box domain-containing protein</fullName>
    </recommendedName>
</protein>
<dbReference type="SUPFAM" id="SSF52047">
    <property type="entry name" value="RNI-like"/>
    <property type="match status" value="1"/>
</dbReference>
<gene>
    <name evidence="1" type="ORF">PAXRUDRAFT_829551</name>
</gene>
<dbReference type="EMBL" id="KN825233">
    <property type="protein sequence ID" value="KIK92894.1"/>
    <property type="molecule type" value="Genomic_DNA"/>
</dbReference>
<evidence type="ECO:0000313" key="1">
    <source>
        <dbReference type="EMBL" id="KIK92894.1"/>
    </source>
</evidence>
<dbReference type="OrthoDB" id="3256662at2759"/>
<name>A0A0D0E000_9AGAM</name>
<accession>A0A0D0E000</accession>
<reference evidence="1 2" key="1">
    <citation type="submission" date="2014-04" db="EMBL/GenBank/DDBJ databases">
        <authorList>
            <consortium name="DOE Joint Genome Institute"/>
            <person name="Kuo A."/>
            <person name="Kohler A."/>
            <person name="Jargeat P."/>
            <person name="Nagy L.G."/>
            <person name="Floudas D."/>
            <person name="Copeland A."/>
            <person name="Barry K.W."/>
            <person name="Cichocki N."/>
            <person name="Veneault-Fourrey C."/>
            <person name="LaButti K."/>
            <person name="Lindquist E.A."/>
            <person name="Lipzen A."/>
            <person name="Lundell T."/>
            <person name="Morin E."/>
            <person name="Murat C."/>
            <person name="Sun H."/>
            <person name="Tunlid A."/>
            <person name="Henrissat B."/>
            <person name="Grigoriev I.V."/>
            <person name="Hibbett D.S."/>
            <person name="Martin F."/>
            <person name="Nordberg H.P."/>
            <person name="Cantor M.N."/>
            <person name="Hua S.X."/>
        </authorList>
    </citation>
    <scope>NUCLEOTIDE SEQUENCE [LARGE SCALE GENOMIC DNA]</scope>
    <source>
        <strain evidence="1 2">Ve08.2h10</strain>
    </source>
</reference>
<dbReference type="Proteomes" id="UP000054538">
    <property type="component" value="Unassembled WGS sequence"/>
</dbReference>
<keyword evidence="2" id="KW-1185">Reference proteome</keyword>
<sequence>MSLIEWSTPERRAGDRDLLAIPNEIYLIILEHIAPTSTKLSPEQVLTLSNLALTCKCFANLCLPRIFEYLEFSGCIFSSDDILPSLDKGTVLMASRVRMLCKQIVAKEPLSLSIAQCVKVCRFTEWEVCHFIGGEHADKASRIDHTHQQFDISGMARMENIRKLEFFRSSVKKLHWDVIATLESLEELSFIHCNFVDGPADVVPGKRLKVKVPCLRVYGCFGCHQPSAAIDPRHLRTLTMDHDFADQVDWLSETALVELCVYDYPRPVIIASHAHVKSFLRQIPQSIQVLRLPFYTPSNINESLFGDLAWKKMPLLCSLTLEELWRGPGITPMTVVRMVCDGIRVLGGLRSLTLKAWGPHLDVGVPSIDVRHTIQEQLNDIPDLNFVEFYGIAVRLVDGEWIDV</sequence>
<proteinExistence type="predicted"/>